<dbReference type="KEGG" id="dan:6494074"/>
<keyword evidence="6" id="KW-0804">Transcription</keyword>
<name>B3MGE9_DROAN</name>
<comment type="similarity">
    <text evidence="2">Belongs to the SNAPC3/SRD2 family.</text>
</comment>
<dbReference type="AlphaFoldDB" id="B3MGE9"/>
<dbReference type="GO" id="GO:0001046">
    <property type="term" value="F:core promoter sequence-specific DNA binding"/>
    <property type="evidence" value="ECO:0007669"/>
    <property type="project" value="EnsemblMetazoa"/>
</dbReference>
<dbReference type="EMBL" id="CH902619">
    <property type="protein sequence ID" value="EDV37852.2"/>
    <property type="molecule type" value="Genomic_DNA"/>
</dbReference>
<dbReference type="Proteomes" id="UP000007801">
    <property type="component" value="Unassembled WGS sequence"/>
</dbReference>
<keyword evidence="7" id="KW-0539">Nucleus</keyword>
<comment type="subunit">
    <text evidence="9">Part of the SNAPc complex composed of 5 subunits: SNAPC1, SNAPC2, SNAPC3, SNAPC4 and SNAPC5. SNAPC3 interacts with SNAPC1.</text>
</comment>
<dbReference type="GO" id="GO:0000978">
    <property type="term" value="F:RNA polymerase II cis-regulatory region sequence-specific DNA binding"/>
    <property type="evidence" value="ECO:0007669"/>
    <property type="project" value="EnsemblMetazoa"/>
</dbReference>
<dbReference type="FunCoup" id="B3MGE9">
    <property type="interactions" value="604"/>
</dbReference>
<dbReference type="eggNOG" id="KOG2664">
    <property type="taxonomic scope" value="Eukaryota"/>
</dbReference>
<comment type="function">
    <text evidence="8">Part of the SNAPc complex required for the transcription of both RNA polymerase II and III small-nuclear RNA genes. Binds to the proximal sequence element (PSE), a non-TATA-box basal promoter element common to these 2 types of genes. Recruits TBP and BRF2 to the U6 snRNA TATA box.</text>
</comment>
<dbReference type="GO" id="GO:0001006">
    <property type="term" value="F:RNA polymerase III type 3 promoter sequence-specific DNA binding"/>
    <property type="evidence" value="ECO:0007669"/>
    <property type="project" value="EnsemblMetazoa"/>
</dbReference>
<evidence type="ECO:0000256" key="2">
    <source>
        <dbReference type="ARBA" id="ARBA00010410"/>
    </source>
</evidence>
<evidence type="ECO:0000256" key="8">
    <source>
        <dbReference type="ARBA" id="ARBA00025193"/>
    </source>
</evidence>
<dbReference type="PANTHER" id="PTHR13421:SF16">
    <property type="entry name" value="SNRNA-ACTIVATING PROTEIN COMPLEX SUBUNIT 3"/>
    <property type="match status" value="1"/>
</dbReference>
<dbReference type="GO" id="GO:0042796">
    <property type="term" value="P:snRNA transcription by RNA polymerase III"/>
    <property type="evidence" value="ECO:0007669"/>
    <property type="project" value="EnsemblMetazoa"/>
</dbReference>
<keyword evidence="5" id="KW-0238">DNA-binding</keyword>
<dbReference type="PANTHER" id="PTHR13421">
    <property type="entry name" value="SNRNA-ACTIVATING PROTEIN COMPLEX SUBUNIT 3"/>
    <property type="match status" value="1"/>
</dbReference>
<organism evidence="12 13">
    <name type="scientific">Drosophila ananassae</name>
    <name type="common">Fruit fly</name>
    <dbReference type="NCBI Taxonomy" id="7217"/>
    <lineage>
        <taxon>Eukaryota</taxon>
        <taxon>Metazoa</taxon>
        <taxon>Ecdysozoa</taxon>
        <taxon>Arthropoda</taxon>
        <taxon>Hexapoda</taxon>
        <taxon>Insecta</taxon>
        <taxon>Pterygota</taxon>
        <taxon>Neoptera</taxon>
        <taxon>Endopterygota</taxon>
        <taxon>Diptera</taxon>
        <taxon>Brachycera</taxon>
        <taxon>Muscomorpha</taxon>
        <taxon>Ephydroidea</taxon>
        <taxon>Drosophilidae</taxon>
        <taxon>Drosophila</taxon>
        <taxon>Sophophora</taxon>
    </lineage>
</organism>
<keyword evidence="4" id="KW-0805">Transcription regulation</keyword>
<evidence type="ECO:0000256" key="5">
    <source>
        <dbReference type="ARBA" id="ARBA00023125"/>
    </source>
</evidence>
<proteinExistence type="inferred from homology"/>
<dbReference type="GO" id="GO:0005634">
    <property type="term" value="C:nucleus"/>
    <property type="evidence" value="ECO:0007669"/>
    <property type="project" value="UniProtKB-SubCell"/>
</dbReference>
<dbReference type="GO" id="GO:0065004">
    <property type="term" value="P:protein-DNA complex assembly"/>
    <property type="evidence" value="ECO:0007669"/>
    <property type="project" value="EnsemblMetazoa"/>
</dbReference>
<dbReference type="InParanoid" id="B3MGE9"/>
<dbReference type="InterPro" id="IPR022042">
    <property type="entry name" value="snRNA-activating_su3"/>
</dbReference>
<reference evidence="12 13" key="1">
    <citation type="journal article" date="2007" name="Nature">
        <title>Evolution of genes and genomes on the Drosophila phylogeny.</title>
        <authorList>
            <consortium name="Drosophila 12 Genomes Consortium"/>
            <person name="Clark A.G."/>
            <person name="Eisen M.B."/>
            <person name="Smith D.R."/>
            <person name="Bergman C.M."/>
            <person name="Oliver B."/>
            <person name="Markow T.A."/>
            <person name="Kaufman T.C."/>
            <person name="Kellis M."/>
            <person name="Gelbart W."/>
            <person name="Iyer V.N."/>
            <person name="Pollard D.A."/>
            <person name="Sackton T.B."/>
            <person name="Larracuente A.M."/>
            <person name="Singh N.D."/>
            <person name="Abad J.P."/>
            <person name="Abt D.N."/>
            <person name="Adryan B."/>
            <person name="Aguade M."/>
            <person name="Akashi H."/>
            <person name="Anderson W.W."/>
            <person name="Aquadro C.F."/>
            <person name="Ardell D.H."/>
            <person name="Arguello R."/>
            <person name="Artieri C.G."/>
            <person name="Barbash D.A."/>
            <person name="Barker D."/>
            <person name="Barsanti P."/>
            <person name="Batterham P."/>
            <person name="Batzoglou S."/>
            <person name="Begun D."/>
            <person name="Bhutkar A."/>
            <person name="Blanco E."/>
            <person name="Bosak S.A."/>
            <person name="Bradley R.K."/>
            <person name="Brand A.D."/>
            <person name="Brent M.R."/>
            <person name="Brooks A.N."/>
            <person name="Brown R.H."/>
            <person name="Butlin R.K."/>
            <person name="Caggese C."/>
            <person name="Calvi B.R."/>
            <person name="Bernardo de Carvalho A."/>
            <person name="Caspi A."/>
            <person name="Castrezana S."/>
            <person name="Celniker S.E."/>
            <person name="Chang J.L."/>
            <person name="Chapple C."/>
            <person name="Chatterji S."/>
            <person name="Chinwalla A."/>
            <person name="Civetta A."/>
            <person name="Clifton S.W."/>
            <person name="Comeron J.M."/>
            <person name="Costello J.C."/>
            <person name="Coyne J.A."/>
            <person name="Daub J."/>
            <person name="David R.G."/>
            <person name="Delcher A.L."/>
            <person name="Delehaunty K."/>
            <person name="Do C.B."/>
            <person name="Ebling H."/>
            <person name="Edwards K."/>
            <person name="Eickbush T."/>
            <person name="Evans J.D."/>
            <person name="Filipski A."/>
            <person name="Findeiss S."/>
            <person name="Freyhult E."/>
            <person name="Fulton L."/>
            <person name="Fulton R."/>
            <person name="Garcia A.C."/>
            <person name="Gardiner A."/>
            <person name="Garfield D.A."/>
            <person name="Garvin B.E."/>
            <person name="Gibson G."/>
            <person name="Gilbert D."/>
            <person name="Gnerre S."/>
            <person name="Godfrey J."/>
            <person name="Good R."/>
            <person name="Gotea V."/>
            <person name="Gravely B."/>
            <person name="Greenberg A.J."/>
            <person name="Griffiths-Jones S."/>
            <person name="Gross S."/>
            <person name="Guigo R."/>
            <person name="Gustafson E.A."/>
            <person name="Haerty W."/>
            <person name="Hahn M.W."/>
            <person name="Halligan D.L."/>
            <person name="Halpern A.L."/>
            <person name="Halter G.M."/>
            <person name="Han M.V."/>
            <person name="Heger A."/>
            <person name="Hillier L."/>
            <person name="Hinrichs A.S."/>
            <person name="Holmes I."/>
            <person name="Hoskins R.A."/>
            <person name="Hubisz M.J."/>
            <person name="Hultmark D."/>
            <person name="Huntley M.A."/>
            <person name="Jaffe D.B."/>
            <person name="Jagadeeshan S."/>
            <person name="Jeck W.R."/>
            <person name="Johnson J."/>
            <person name="Jones C.D."/>
            <person name="Jordan W.C."/>
            <person name="Karpen G.H."/>
            <person name="Kataoka E."/>
            <person name="Keightley P.D."/>
            <person name="Kheradpour P."/>
            <person name="Kirkness E.F."/>
            <person name="Koerich L.B."/>
            <person name="Kristiansen K."/>
            <person name="Kudrna D."/>
            <person name="Kulathinal R.J."/>
            <person name="Kumar S."/>
            <person name="Kwok R."/>
            <person name="Lander E."/>
            <person name="Langley C.H."/>
            <person name="Lapoint R."/>
            <person name="Lazzaro B.P."/>
            <person name="Lee S.J."/>
            <person name="Levesque L."/>
            <person name="Li R."/>
            <person name="Lin C.F."/>
            <person name="Lin M.F."/>
            <person name="Lindblad-Toh K."/>
            <person name="Llopart A."/>
            <person name="Long M."/>
            <person name="Low L."/>
            <person name="Lozovsky E."/>
            <person name="Lu J."/>
            <person name="Luo M."/>
            <person name="Machado C.A."/>
            <person name="Makalowski W."/>
            <person name="Marzo M."/>
            <person name="Matsuda M."/>
            <person name="Matzkin L."/>
            <person name="McAllister B."/>
            <person name="McBride C.S."/>
            <person name="McKernan B."/>
            <person name="McKernan K."/>
            <person name="Mendez-Lago M."/>
            <person name="Minx P."/>
            <person name="Mollenhauer M.U."/>
            <person name="Montooth K."/>
            <person name="Mount S.M."/>
            <person name="Mu X."/>
            <person name="Myers E."/>
            <person name="Negre B."/>
            <person name="Newfeld S."/>
            <person name="Nielsen R."/>
            <person name="Noor M.A."/>
            <person name="O'Grady P."/>
            <person name="Pachter L."/>
            <person name="Papaceit M."/>
            <person name="Parisi M.J."/>
            <person name="Parisi M."/>
            <person name="Parts L."/>
            <person name="Pedersen J.S."/>
            <person name="Pesole G."/>
            <person name="Phillippy A.M."/>
            <person name="Ponting C.P."/>
            <person name="Pop M."/>
            <person name="Porcelli D."/>
            <person name="Powell J.R."/>
            <person name="Prohaska S."/>
            <person name="Pruitt K."/>
            <person name="Puig M."/>
            <person name="Quesneville H."/>
            <person name="Ram K.R."/>
            <person name="Rand D."/>
            <person name="Rasmussen M.D."/>
            <person name="Reed L.K."/>
            <person name="Reenan R."/>
            <person name="Reily A."/>
            <person name="Remington K.A."/>
            <person name="Rieger T.T."/>
            <person name="Ritchie M.G."/>
            <person name="Robin C."/>
            <person name="Rogers Y.H."/>
            <person name="Rohde C."/>
            <person name="Rozas J."/>
            <person name="Rubenfield M.J."/>
            <person name="Ruiz A."/>
            <person name="Russo S."/>
            <person name="Salzberg S.L."/>
            <person name="Sanchez-Gracia A."/>
            <person name="Saranga D.J."/>
            <person name="Sato H."/>
            <person name="Schaeffer S.W."/>
            <person name="Schatz M.C."/>
            <person name="Schlenke T."/>
            <person name="Schwartz R."/>
            <person name="Segarra C."/>
            <person name="Singh R.S."/>
            <person name="Sirot L."/>
            <person name="Sirota M."/>
            <person name="Sisneros N.B."/>
            <person name="Smith C.D."/>
            <person name="Smith T.F."/>
            <person name="Spieth J."/>
            <person name="Stage D.E."/>
            <person name="Stark A."/>
            <person name="Stephan W."/>
            <person name="Strausberg R.L."/>
            <person name="Strempel S."/>
            <person name="Sturgill D."/>
            <person name="Sutton G."/>
            <person name="Sutton G.G."/>
            <person name="Tao W."/>
            <person name="Teichmann S."/>
            <person name="Tobari Y.N."/>
            <person name="Tomimura Y."/>
            <person name="Tsolas J.M."/>
            <person name="Valente V.L."/>
            <person name="Venter E."/>
            <person name="Venter J.C."/>
            <person name="Vicario S."/>
            <person name="Vieira F.G."/>
            <person name="Vilella A.J."/>
            <person name="Villasante A."/>
            <person name="Walenz B."/>
            <person name="Wang J."/>
            <person name="Wasserman M."/>
            <person name="Watts T."/>
            <person name="Wilson D."/>
            <person name="Wilson R.K."/>
            <person name="Wing R.A."/>
            <person name="Wolfner M.F."/>
            <person name="Wong A."/>
            <person name="Wong G.K."/>
            <person name="Wu C.I."/>
            <person name="Wu G."/>
            <person name="Yamamoto D."/>
            <person name="Yang H.P."/>
            <person name="Yang S.P."/>
            <person name="Yorke J.A."/>
            <person name="Yoshida K."/>
            <person name="Zdobnov E."/>
            <person name="Zhang P."/>
            <person name="Zhang Y."/>
            <person name="Zimin A.V."/>
            <person name="Baldwin J."/>
            <person name="Abdouelleil A."/>
            <person name="Abdulkadir J."/>
            <person name="Abebe A."/>
            <person name="Abera B."/>
            <person name="Abreu J."/>
            <person name="Acer S.C."/>
            <person name="Aftuck L."/>
            <person name="Alexander A."/>
            <person name="An P."/>
            <person name="Anderson E."/>
            <person name="Anderson S."/>
            <person name="Arachi H."/>
            <person name="Azer M."/>
            <person name="Bachantsang P."/>
            <person name="Barry A."/>
            <person name="Bayul T."/>
            <person name="Berlin A."/>
            <person name="Bessette D."/>
            <person name="Bloom T."/>
            <person name="Blye J."/>
            <person name="Boguslavskiy L."/>
            <person name="Bonnet C."/>
            <person name="Boukhgalter B."/>
            <person name="Bourzgui I."/>
            <person name="Brown A."/>
            <person name="Cahill P."/>
            <person name="Channer S."/>
            <person name="Cheshatsang Y."/>
            <person name="Chuda L."/>
            <person name="Citroen M."/>
            <person name="Collymore A."/>
            <person name="Cooke P."/>
            <person name="Costello M."/>
            <person name="D'Aco K."/>
            <person name="Daza R."/>
            <person name="De Haan G."/>
            <person name="DeGray S."/>
            <person name="DeMaso C."/>
            <person name="Dhargay N."/>
            <person name="Dooley K."/>
            <person name="Dooley E."/>
            <person name="Doricent M."/>
            <person name="Dorje P."/>
            <person name="Dorjee K."/>
            <person name="Dupes A."/>
            <person name="Elong R."/>
            <person name="Falk J."/>
            <person name="Farina A."/>
            <person name="Faro S."/>
            <person name="Ferguson D."/>
            <person name="Fisher S."/>
            <person name="Foley C.D."/>
            <person name="Franke A."/>
            <person name="Friedrich D."/>
            <person name="Gadbois L."/>
            <person name="Gearin G."/>
            <person name="Gearin C.R."/>
            <person name="Giannoukos G."/>
            <person name="Goode T."/>
            <person name="Graham J."/>
            <person name="Grandbois E."/>
            <person name="Grewal S."/>
            <person name="Gyaltsen K."/>
            <person name="Hafez N."/>
            <person name="Hagos B."/>
            <person name="Hall J."/>
            <person name="Henson C."/>
            <person name="Hollinger A."/>
            <person name="Honan T."/>
            <person name="Huard M.D."/>
            <person name="Hughes L."/>
            <person name="Hurhula B."/>
            <person name="Husby M.E."/>
            <person name="Kamat A."/>
            <person name="Kanga B."/>
            <person name="Kashin S."/>
            <person name="Khazanovich D."/>
            <person name="Kisner P."/>
            <person name="Lance K."/>
            <person name="Lara M."/>
            <person name="Lee W."/>
            <person name="Lennon N."/>
            <person name="Letendre F."/>
            <person name="LeVine R."/>
            <person name="Lipovsky A."/>
            <person name="Liu X."/>
            <person name="Liu J."/>
            <person name="Liu S."/>
            <person name="Lokyitsang T."/>
            <person name="Lokyitsang Y."/>
            <person name="Lubonja R."/>
            <person name="Lui A."/>
            <person name="MacDonald P."/>
            <person name="Magnisalis V."/>
            <person name="Maru K."/>
            <person name="Matthews C."/>
            <person name="McCusker W."/>
            <person name="McDonough S."/>
            <person name="Mehta T."/>
            <person name="Meldrim J."/>
            <person name="Meneus L."/>
            <person name="Mihai O."/>
            <person name="Mihalev A."/>
            <person name="Mihova T."/>
            <person name="Mittelman R."/>
            <person name="Mlenga V."/>
            <person name="Montmayeur A."/>
            <person name="Mulrain L."/>
            <person name="Navidi A."/>
            <person name="Naylor J."/>
            <person name="Negash T."/>
            <person name="Nguyen T."/>
            <person name="Nguyen N."/>
            <person name="Nicol R."/>
            <person name="Norbu C."/>
            <person name="Norbu N."/>
            <person name="Novod N."/>
            <person name="O'Neill B."/>
            <person name="Osman S."/>
            <person name="Markiewicz E."/>
            <person name="Oyono O.L."/>
            <person name="Patti C."/>
            <person name="Phunkhang P."/>
            <person name="Pierre F."/>
            <person name="Priest M."/>
            <person name="Raghuraman S."/>
            <person name="Rege F."/>
            <person name="Reyes R."/>
            <person name="Rise C."/>
            <person name="Rogov P."/>
            <person name="Ross K."/>
            <person name="Ryan E."/>
            <person name="Settipalli S."/>
            <person name="Shea T."/>
            <person name="Sherpa N."/>
            <person name="Shi L."/>
            <person name="Shih D."/>
            <person name="Sparrow T."/>
            <person name="Spaulding J."/>
            <person name="Stalker J."/>
            <person name="Stange-Thomann N."/>
            <person name="Stavropoulos S."/>
            <person name="Stone C."/>
            <person name="Strader C."/>
            <person name="Tesfaye S."/>
            <person name="Thomson T."/>
            <person name="Thoulutsang Y."/>
            <person name="Thoulutsang D."/>
            <person name="Topham K."/>
            <person name="Topping I."/>
            <person name="Tsamla T."/>
            <person name="Vassiliev H."/>
            <person name="Vo A."/>
            <person name="Wangchuk T."/>
            <person name="Wangdi T."/>
            <person name="Weiand M."/>
            <person name="Wilkinson J."/>
            <person name="Wilson A."/>
            <person name="Yadav S."/>
            <person name="Young G."/>
            <person name="Yu Q."/>
            <person name="Zembek L."/>
            <person name="Zhong D."/>
            <person name="Zimmer A."/>
            <person name="Zwirko Z."/>
            <person name="Jaffe D.B."/>
            <person name="Alvarez P."/>
            <person name="Brockman W."/>
            <person name="Butler J."/>
            <person name="Chin C."/>
            <person name="Gnerre S."/>
            <person name="Grabherr M."/>
            <person name="Kleber M."/>
            <person name="Mauceli E."/>
            <person name="MacCallum I."/>
        </authorList>
    </citation>
    <scope>NUCLEOTIDE SEQUENCE [LARGE SCALE GENOMIC DNA]</scope>
    <source>
        <strain evidence="13">Tucson 14024-0371.13</strain>
    </source>
</reference>
<evidence type="ECO:0000313" key="13">
    <source>
        <dbReference type="Proteomes" id="UP000007801"/>
    </source>
</evidence>
<dbReference type="HOGENOM" id="CLU_039780_0_0_1"/>
<dbReference type="GO" id="GO:0003681">
    <property type="term" value="F:bent DNA binding"/>
    <property type="evidence" value="ECO:0007669"/>
    <property type="project" value="EnsemblMetazoa"/>
</dbReference>
<gene>
    <name evidence="12" type="primary">Dana\GF11210</name>
    <name evidence="12" type="synonym">dana_GLEANR_11278</name>
    <name evidence="12" type="ORF">GF11210</name>
</gene>
<evidence type="ECO:0000256" key="4">
    <source>
        <dbReference type="ARBA" id="ARBA00023015"/>
    </source>
</evidence>
<evidence type="ECO:0000256" key="9">
    <source>
        <dbReference type="ARBA" id="ARBA00025958"/>
    </source>
</evidence>
<evidence type="ECO:0000256" key="3">
    <source>
        <dbReference type="ARBA" id="ARBA00013634"/>
    </source>
</evidence>
<feature type="region of interest" description="Disordered" evidence="11">
    <location>
        <begin position="362"/>
        <end position="386"/>
    </location>
</feature>
<accession>B3MGE9</accession>
<keyword evidence="13" id="KW-1185">Reference proteome</keyword>
<dbReference type="OrthoDB" id="46583at2759"/>
<evidence type="ECO:0000256" key="6">
    <source>
        <dbReference type="ARBA" id="ARBA00023163"/>
    </source>
</evidence>
<dbReference type="Pfam" id="PF12251">
    <property type="entry name" value="SNAPC3"/>
    <property type="match status" value="1"/>
</dbReference>
<feature type="compositionally biased region" description="Acidic residues" evidence="11">
    <location>
        <begin position="376"/>
        <end position="386"/>
    </location>
</feature>
<sequence length="386" mass="44318">MEGDSSVATTPIDLRKFLEDYQNKLSPTATETPFFLESNPMLVDVSEGCSLDQIASPEDTSISVFQPGAEFSRTTFQPQEGQKLPRTFTALAQQKSRSRKCSFGRTPYTYKLNTLPLVESDLSLQNNWELELTIRLYRPPRASHRGFKVESPVFAEEYVCLGSNLLTELRDKISCICKGKRFVDISSNPDAPLPTITSNSGYFFINNTFYNDMRNPENCDYSATVIRWAGAADVVQREPFKVENMEGKRFIDLTVTPGSPLHYLHHGNCEHLFVVSQVEVLTPSSKRPDRSVYPYPRSINVFNRRTCYMCGLRSFHFIVEQSRRQLHDPSYLCRSCFLSFHYVDGQKVGHFKAYRIYEHSEEKSENDEEVPIRETDENDNNEIILD</sequence>
<dbReference type="GO" id="GO:0019185">
    <property type="term" value="C:snRNA-activating protein complex"/>
    <property type="evidence" value="ECO:0007669"/>
    <property type="project" value="EnsemblMetazoa"/>
</dbReference>
<dbReference type="GO" id="GO:0042795">
    <property type="term" value="P:snRNA transcription by RNA polymerase II"/>
    <property type="evidence" value="ECO:0007669"/>
    <property type="project" value="EnsemblMetazoa"/>
</dbReference>
<comment type="subcellular location">
    <subcellularLocation>
        <location evidence="1">Nucleus</location>
    </subcellularLocation>
</comment>
<dbReference type="STRING" id="7217.B3MGE9"/>
<evidence type="ECO:0000313" key="12">
    <source>
        <dbReference type="EMBL" id="EDV37852.2"/>
    </source>
</evidence>
<evidence type="ECO:0000256" key="11">
    <source>
        <dbReference type="SAM" id="MobiDB-lite"/>
    </source>
</evidence>
<evidence type="ECO:0000256" key="7">
    <source>
        <dbReference type="ARBA" id="ARBA00023242"/>
    </source>
</evidence>
<evidence type="ECO:0000256" key="10">
    <source>
        <dbReference type="ARBA" id="ARBA00029606"/>
    </source>
</evidence>
<protein>
    <recommendedName>
        <fullName evidence="3">snRNA-activating protein complex subunit 3</fullName>
    </recommendedName>
    <alternativeName>
        <fullName evidence="10">Small nuclear RNA-activating complex polypeptide 3</fullName>
    </alternativeName>
</protein>
<evidence type="ECO:0000256" key="1">
    <source>
        <dbReference type="ARBA" id="ARBA00004123"/>
    </source>
</evidence>